<gene>
    <name evidence="8" type="ORF">COLO4_15786</name>
</gene>
<evidence type="ECO:0000313" key="8">
    <source>
        <dbReference type="EMBL" id="OMO95560.1"/>
    </source>
</evidence>
<evidence type="ECO:0000256" key="2">
    <source>
        <dbReference type="ARBA" id="ARBA00023015"/>
    </source>
</evidence>
<evidence type="ECO:0000256" key="5">
    <source>
        <dbReference type="ARBA" id="ARBA00023242"/>
    </source>
</evidence>
<keyword evidence="2" id="KW-0805">Transcription regulation</keyword>
<evidence type="ECO:0000256" key="6">
    <source>
        <dbReference type="SAM" id="Coils"/>
    </source>
</evidence>
<dbReference type="AlphaFoldDB" id="A0A1R3JLA8"/>
<feature type="domain" description="BHLH" evidence="7">
    <location>
        <begin position="91"/>
        <end position="140"/>
    </location>
</feature>
<evidence type="ECO:0000259" key="7">
    <source>
        <dbReference type="PROSITE" id="PS50888"/>
    </source>
</evidence>
<dbReference type="InterPro" id="IPR045239">
    <property type="entry name" value="bHLH95_bHLH"/>
</dbReference>
<dbReference type="GO" id="GO:0005634">
    <property type="term" value="C:nucleus"/>
    <property type="evidence" value="ECO:0007669"/>
    <property type="project" value="UniProtKB-SubCell"/>
</dbReference>
<proteinExistence type="predicted"/>
<dbReference type="STRING" id="93759.A0A1R3JLA8"/>
<evidence type="ECO:0000256" key="1">
    <source>
        <dbReference type="ARBA" id="ARBA00004123"/>
    </source>
</evidence>
<keyword evidence="5" id="KW-0539">Nucleus</keyword>
<evidence type="ECO:0000313" key="9">
    <source>
        <dbReference type="Proteomes" id="UP000187203"/>
    </source>
</evidence>
<evidence type="ECO:0000256" key="4">
    <source>
        <dbReference type="ARBA" id="ARBA00023163"/>
    </source>
</evidence>
<dbReference type="CDD" id="cd11393">
    <property type="entry name" value="bHLH_AtbHLH_like"/>
    <property type="match status" value="1"/>
</dbReference>
<dbReference type="GO" id="GO:0003677">
    <property type="term" value="F:DNA binding"/>
    <property type="evidence" value="ECO:0007669"/>
    <property type="project" value="UniProtKB-KW"/>
</dbReference>
<dbReference type="InterPro" id="IPR011598">
    <property type="entry name" value="bHLH_dom"/>
</dbReference>
<keyword evidence="9" id="KW-1185">Reference proteome</keyword>
<dbReference type="Pfam" id="PF00010">
    <property type="entry name" value="HLH"/>
    <property type="match status" value="1"/>
</dbReference>
<dbReference type="InterPro" id="IPR036638">
    <property type="entry name" value="HLH_DNA-bd_sf"/>
</dbReference>
<dbReference type="Gene3D" id="4.10.280.10">
    <property type="entry name" value="Helix-loop-helix DNA-binding domain"/>
    <property type="match status" value="1"/>
</dbReference>
<sequence length="251" mass="29370">MDQFIMQLLQGEIFWYETTPPPPVAVRQTAFLPYSNIPRIEFGSQSAATGNCNGGMMMNSGNMNKKMIEFLKESWHWPKPTTETRDSDRERNNFRHMMNERMRRQKQRQSYIALHDKLPRGTKNDKNSIVQTATRRVQELEWLKKDLENRNYELQASLGAMNYEEKNDHEGTKITVKIDNPMCGIDSMLQVLKCLKTMDLNPRMIQSKFTTQEFLAVMDIGTQIRAAEVEKVVNITVQEAERKLQEQWSRC</sequence>
<dbReference type="SUPFAM" id="SSF47459">
    <property type="entry name" value="HLH, helix-loop-helix DNA-binding domain"/>
    <property type="match status" value="1"/>
</dbReference>
<comment type="caution">
    <text evidence="8">The sequence shown here is derived from an EMBL/GenBank/DDBJ whole genome shotgun (WGS) entry which is preliminary data.</text>
</comment>
<dbReference type="PANTHER" id="PTHR46665">
    <property type="entry name" value="TRANSCRIPTION FACTOR BHLH041-RELATED-RELATED"/>
    <property type="match status" value="1"/>
</dbReference>
<organism evidence="8 9">
    <name type="scientific">Corchorus olitorius</name>
    <dbReference type="NCBI Taxonomy" id="93759"/>
    <lineage>
        <taxon>Eukaryota</taxon>
        <taxon>Viridiplantae</taxon>
        <taxon>Streptophyta</taxon>
        <taxon>Embryophyta</taxon>
        <taxon>Tracheophyta</taxon>
        <taxon>Spermatophyta</taxon>
        <taxon>Magnoliopsida</taxon>
        <taxon>eudicotyledons</taxon>
        <taxon>Gunneridae</taxon>
        <taxon>Pentapetalae</taxon>
        <taxon>rosids</taxon>
        <taxon>malvids</taxon>
        <taxon>Malvales</taxon>
        <taxon>Malvaceae</taxon>
        <taxon>Grewioideae</taxon>
        <taxon>Apeibeae</taxon>
        <taxon>Corchorus</taxon>
    </lineage>
</organism>
<dbReference type="Proteomes" id="UP000187203">
    <property type="component" value="Unassembled WGS sequence"/>
</dbReference>
<dbReference type="InterPro" id="IPR044658">
    <property type="entry name" value="bHLH92/bHLH041-like"/>
</dbReference>
<dbReference type="OrthoDB" id="1885111at2759"/>
<dbReference type="GO" id="GO:0046983">
    <property type="term" value="F:protein dimerization activity"/>
    <property type="evidence" value="ECO:0007669"/>
    <property type="project" value="InterPro"/>
</dbReference>
<dbReference type="PANTHER" id="PTHR46665:SF6">
    <property type="entry name" value="TRANSCRIPTION FACTOR BHLH92"/>
    <property type="match status" value="1"/>
</dbReference>
<name>A0A1R3JLA8_9ROSI</name>
<keyword evidence="4" id="KW-0804">Transcription</keyword>
<evidence type="ECO:0000256" key="3">
    <source>
        <dbReference type="ARBA" id="ARBA00023125"/>
    </source>
</evidence>
<accession>A0A1R3JLA8</accession>
<dbReference type="EMBL" id="AWUE01015821">
    <property type="protein sequence ID" value="OMO95560.1"/>
    <property type="molecule type" value="Genomic_DNA"/>
</dbReference>
<dbReference type="PROSITE" id="PS50888">
    <property type="entry name" value="BHLH"/>
    <property type="match status" value="1"/>
</dbReference>
<comment type="subcellular location">
    <subcellularLocation>
        <location evidence="1">Nucleus</location>
    </subcellularLocation>
</comment>
<keyword evidence="3" id="KW-0238">DNA-binding</keyword>
<feature type="coiled-coil region" evidence="6">
    <location>
        <begin position="130"/>
        <end position="157"/>
    </location>
</feature>
<keyword evidence="6" id="KW-0175">Coiled coil</keyword>
<reference evidence="9" key="1">
    <citation type="submission" date="2013-09" db="EMBL/GenBank/DDBJ databases">
        <title>Corchorus olitorius genome sequencing.</title>
        <authorList>
            <person name="Alam M."/>
            <person name="Haque M.S."/>
            <person name="Islam M.S."/>
            <person name="Emdad E.M."/>
            <person name="Islam M.M."/>
            <person name="Ahmed B."/>
            <person name="Halim A."/>
            <person name="Hossen Q.M.M."/>
            <person name="Hossain M.Z."/>
            <person name="Ahmed R."/>
            <person name="Khan M.M."/>
            <person name="Islam R."/>
            <person name="Rashid M.M."/>
            <person name="Khan S.A."/>
            <person name="Rahman M.S."/>
            <person name="Alam M."/>
            <person name="Yahiya A.S."/>
            <person name="Khan M.S."/>
            <person name="Azam M.S."/>
            <person name="Haque T."/>
            <person name="Lashkar M.Z.H."/>
            <person name="Akhand A.I."/>
            <person name="Morshed G."/>
            <person name="Roy S."/>
            <person name="Uddin K.S."/>
            <person name="Rabeya T."/>
            <person name="Hossain A.S."/>
            <person name="Chowdhury A."/>
            <person name="Snigdha A.R."/>
            <person name="Mortoza M.S."/>
            <person name="Matin S.A."/>
            <person name="Hoque S.M.E."/>
            <person name="Islam M.K."/>
            <person name="Roy D.K."/>
            <person name="Haider R."/>
            <person name="Moosa M.M."/>
            <person name="Elias S.M."/>
            <person name="Hasan A.M."/>
            <person name="Jahan S."/>
            <person name="Shafiuddin M."/>
            <person name="Mahmood N."/>
            <person name="Shommy N.S."/>
        </authorList>
    </citation>
    <scope>NUCLEOTIDE SEQUENCE [LARGE SCALE GENOMIC DNA]</scope>
    <source>
        <strain evidence="9">cv. O-4</strain>
    </source>
</reference>
<protein>
    <recommendedName>
        <fullName evidence="7">BHLH domain-containing protein</fullName>
    </recommendedName>
</protein>